<keyword evidence="2" id="KW-0378">Hydrolase</keyword>
<accession>A0A5S9PJZ1</accession>
<dbReference type="OrthoDB" id="5694840at2"/>
<dbReference type="GO" id="GO:0004115">
    <property type="term" value="F:3',5'-cyclic-AMP phosphodiesterase activity"/>
    <property type="evidence" value="ECO:0007669"/>
    <property type="project" value="UniProtKB-EC"/>
</dbReference>
<dbReference type="EC" id="3.1.4.53" evidence="2"/>
<dbReference type="InterPro" id="IPR008160">
    <property type="entry name" value="Collagen"/>
</dbReference>
<dbReference type="EMBL" id="CACSIO010000012">
    <property type="protein sequence ID" value="CAA0104621.1"/>
    <property type="molecule type" value="Genomic_DNA"/>
</dbReference>
<dbReference type="Gene3D" id="3.60.21.10">
    <property type="match status" value="1"/>
</dbReference>
<reference evidence="2 3" key="1">
    <citation type="submission" date="2019-11" db="EMBL/GenBank/DDBJ databases">
        <authorList>
            <person name="Holert J."/>
        </authorList>
    </citation>
    <scope>NUCLEOTIDE SEQUENCE [LARGE SCALE GENOMIC DNA]</scope>
    <source>
        <strain evidence="2">SB11_3</strain>
    </source>
</reference>
<feature type="compositionally biased region" description="Gly residues" evidence="1">
    <location>
        <begin position="37"/>
        <end position="46"/>
    </location>
</feature>
<evidence type="ECO:0000256" key="1">
    <source>
        <dbReference type="SAM" id="MobiDB-lite"/>
    </source>
</evidence>
<feature type="compositionally biased region" description="Low complexity" evidence="1">
    <location>
        <begin position="47"/>
        <end position="60"/>
    </location>
</feature>
<dbReference type="AlphaFoldDB" id="A0A5S9PJZ1"/>
<feature type="compositionally biased region" description="Low complexity" evidence="1">
    <location>
        <begin position="75"/>
        <end position="85"/>
    </location>
</feature>
<evidence type="ECO:0000313" key="3">
    <source>
        <dbReference type="Proteomes" id="UP000441399"/>
    </source>
</evidence>
<dbReference type="InterPro" id="IPR029052">
    <property type="entry name" value="Metallo-depent_PP-like"/>
</dbReference>
<feature type="region of interest" description="Disordered" evidence="1">
    <location>
        <begin position="22"/>
        <end position="93"/>
    </location>
</feature>
<dbReference type="SUPFAM" id="SSF56300">
    <property type="entry name" value="Metallo-dependent phosphatases"/>
    <property type="match status" value="1"/>
</dbReference>
<dbReference type="Gene3D" id="1.20.5.320">
    <property type="entry name" value="6-Phosphogluconate Dehydrogenase, domain 3"/>
    <property type="match status" value="1"/>
</dbReference>
<organism evidence="2 3">
    <name type="scientific">BD1-7 clade bacterium</name>
    <dbReference type="NCBI Taxonomy" id="2029982"/>
    <lineage>
        <taxon>Bacteria</taxon>
        <taxon>Pseudomonadati</taxon>
        <taxon>Pseudomonadota</taxon>
        <taxon>Gammaproteobacteria</taxon>
        <taxon>Cellvibrionales</taxon>
        <taxon>Spongiibacteraceae</taxon>
        <taxon>BD1-7 clade</taxon>
    </lineage>
</organism>
<dbReference type="PROSITE" id="PS51257">
    <property type="entry name" value="PROKAR_LIPOPROTEIN"/>
    <property type="match status" value="1"/>
</dbReference>
<proteinExistence type="predicted"/>
<protein>
    <submittedName>
        <fullName evidence="2">3',5'-cyclic adenosine monophosphate phosphodiesterase CpdA</fullName>
        <ecNumber evidence="2">3.1.4.53</ecNumber>
    </submittedName>
</protein>
<dbReference type="Proteomes" id="UP000441399">
    <property type="component" value="Unassembled WGS sequence"/>
</dbReference>
<dbReference type="Pfam" id="PF01391">
    <property type="entry name" value="Collagen"/>
    <property type="match status" value="1"/>
</dbReference>
<evidence type="ECO:0000313" key="2">
    <source>
        <dbReference type="EMBL" id="CAA0104621.1"/>
    </source>
</evidence>
<name>A0A5S9PJZ1_9GAMM</name>
<keyword evidence="3" id="KW-1185">Reference proteome</keyword>
<gene>
    <name evidence="2" type="primary">cpdA_2</name>
    <name evidence="2" type="ORF">OPDIPICF_00873</name>
</gene>
<sequence>MKYHALYAAMLATTVVLGGCNSDDGPQGERGLQGEQGIQGGQGAQGIQGAKGDQGEQGLQGDKGDQGVQGEKGEQGPQGEPGPAGTVDVKPEPPMDFQKIKLGVLPDTQGGPNGVALNQMEAVLEHYKANGITHVIPVGDLTDNNTDLEYEQWSEMARRYSDSITFLPLMGNHDRVPGDNYTWRRVMQEFIPRENIEHMPGRSYQTYAYTEGNTLMVQISDADQPYAYEWVETVLENRAEHVKHVFVSTHKPFAGPYRGGIIHEYVVGHWHAAEENLFMTVDYNAWRDLMARHDVTYLSGHDHQYSRSVIWAHSNTHDLTGDDGIVGAGNERRFFHHLVAGNASDKNYSVRYGEIEKAQDMIMHRTATGEGGDPRIMELHTAEDLARDALAQPNRQVNATWFDIDGDSYAFSAFFENYTASDALLNGGAQWKLFDRYTRSTTRCDKVVYPVSTHPSSVHYNLFDVNFRTVECHSPSGEIARLVDGTNRVFNRVNSNLERTDKMFDTAESPEDKAAMSAYADRMRSYMKIEPDLEENVPGSDEQFAIDGDNVFGQAHAKGFEVFERVVTEGEGDSAQDINQQVFIWYPHTYDMKKLVSLSWQAKTDATASDVLVISGIQGHTGMFTNGNGAALDITMDPGFPGTTLTEAVTWMDEELQGARKQPIAYVDYLDAKSPNRTNAEMQWTLDADLRDGDVRADDYVVEFNAVEGTSTGNLQLGYMVADQWQPLVAAECISAQAYKAEFMTALPDDISATDCPSNVAVGQSANGYWARLDFEGKFALINR</sequence>